<evidence type="ECO:0000256" key="2">
    <source>
        <dbReference type="PROSITE-ProRule" id="PRU00259"/>
    </source>
</evidence>
<feature type="compositionally biased region" description="Low complexity" evidence="3">
    <location>
        <begin position="164"/>
        <end position="186"/>
    </location>
</feature>
<feature type="region of interest" description="Disordered" evidence="3">
    <location>
        <begin position="141"/>
        <end position="238"/>
    </location>
</feature>
<feature type="compositionally biased region" description="Basic residues" evidence="3">
    <location>
        <begin position="210"/>
        <end position="219"/>
    </location>
</feature>
<dbReference type="PANTHER" id="PTHR22895:SF0">
    <property type="entry name" value="ARMADILLO REPEAT-CONTAINING PROTEIN 6"/>
    <property type="match status" value="1"/>
</dbReference>
<accession>A0AAD3CIU7</accession>
<dbReference type="InterPro" id="IPR000225">
    <property type="entry name" value="Armadillo"/>
</dbReference>
<dbReference type="InterPro" id="IPR016024">
    <property type="entry name" value="ARM-type_fold"/>
</dbReference>
<dbReference type="PROSITE" id="PS50176">
    <property type="entry name" value="ARM_REPEAT"/>
    <property type="match status" value="1"/>
</dbReference>
<dbReference type="InterPro" id="IPR011989">
    <property type="entry name" value="ARM-like"/>
</dbReference>
<dbReference type="Gene3D" id="1.25.10.10">
    <property type="entry name" value="Leucine-rich Repeat Variant"/>
    <property type="match status" value="2"/>
</dbReference>
<sequence length="696" mass="76658">MNDFGELSKTGAVLSNTQMRERRLRRGECVTCGIKLFKKTLFKSIPISLDGKVLNGRCLSCKPLEGDELIQEGLVLTAEVEIASEKDLRRAHSSILPNSKRPTISTSTHSLSCYEMRMPTQSTLNTNDRSKSDGNVLHHSYHDQIASLPSRDETSVSSASGMHSIDTTSIQTTNSSSSTSKSNMSKSKSKESVGQAENEESDKLPIDRSRVKKTPKRGRLQNDGLPRSENKSKSTSRQSIFELVSEQNIGTKQVKNNSNKKDVLMELEKHSNDPSKLLSLASSHDKVPDIQRKAANMLALYICNSKLTDECKESIVNDGGITLFLSALHSESNLSEEDCTNICNALSAYKRNKRAQEVFAENSGIEILLHVATKFNKSEKINTLIVECLGKYCEQKHNARSFTKNGGAEKIISIASEFGESIKIQKVFLKAISNLMNYDDSLRHAILEANAASQISIIMVMFSNDTHIIALCLQILRFLGSSESHHKLLIANSGAIDSIVSVMQLHRDAESIQSSASLTLGELSICSDVAAQIGESGGIEVVTRAILVHAQNEDVMKNSCEALEHLSKYSGNKGIMVEIGVIKVIIQTMKSYMEFPTILSSCMAILSSLAKNDKKIAKFIVQNECLDSISIAMVMYWEDRNLQKNACEAFANFLCEETAESIMAISASELMANASQRFPADCKENADKVMRVINQL</sequence>
<protein>
    <submittedName>
        <fullName evidence="4">Uncharacterized protein</fullName>
    </submittedName>
</protein>
<evidence type="ECO:0000256" key="1">
    <source>
        <dbReference type="ARBA" id="ARBA00022737"/>
    </source>
</evidence>
<dbReference type="SUPFAM" id="SSF48371">
    <property type="entry name" value="ARM repeat"/>
    <property type="match status" value="1"/>
</dbReference>
<proteinExistence type="predicted"/>
<comment type="caution">
    <text evidence="4">The sequence shown here is derived from an EMBL/GenBank/DDBJ whole genome shotgun (WGS) entry which is preliminary data.</text>
</comment>
<dbReference type="SMART" id="SM00185">
    <property type="entry name" value="ARM"/>
    <property type="match status" value="5"/>
</dbReference>
<organism evidence="4 5">
    <name type="scientific">Chaetoceros tenuissimus</name>
    <dbReference type="NCBI Taxonomy" id="426638"/>
    <lineage>
        <taxon>Eukaryota</taxon>
        <taxon>Sar</taxon>
        <taxon>Stramenopiles</taxon>
        <taxon>Ochrophyta</taxon>
        <taxon>Bacillariophyta</taxon>
        <taxon>Coscinodiscophyceae</taxon>
        <taxon>Chaetocerotophycidae</taxon>
        <taxon>Chaetocerotales</taxon>
        <taxon>Chaetocerotaceae</taxon>
        <taxon>Chaetoceros</taxon>
    </lineage>
</organism>
<gene>
    <name evidence="4" type="ORF">CTEN210_03150</name>
</gene>
<dbReference type="PANTHER" id="PTHR22895">
    <property type="entry name" value="ARMADILLO REPEAT-CONTAINING PROTEIN 6"/>
    <property type="match status" value="1"/>
</dbReference>
<dbReference type="Proteomes" id="UP001054902">
    <property type="component" value="Unassembled WGS sequence"/>
</dbReference>
<evidence type="ECO:0000256" key="3">
    <source>
        <dbReference type="SAM" id="MobiDB-lite"/>
    </source>
</evidence>
<dbReference type="AlphaFoldDB" id="A0AAD3CIU7"/>
<evidence type="ECO:0000313" key="4">
    <source>
        <dbReference type="EMBL" id="GFH46676.1"/>
    </source>
</evidence>
<keyword evidence="1" id="KW-0677">Repeat</keyword>
<name>A0AAD3CIU7_9STRA</name>
<reference evidence="4 5" key="1">
    <citation type="journal article" date="2021" name="Sci. Rep.">
        <title>The genome of the diatom Chaetoceros tenuissimus carries an ancient integrated fragment of an extant virus.</title>
        <authorList>
            <person name="Hongo Y."/>
            <person name="Kimura K."/>
            <person name="Takaki Y."/>
            <person name="Yoshida Y."/>
            <person name="Baba S."/>
            <person name="Kobayashi G."/>
            <person name="Nagasaki K."/>
            <person name="Hano T."/>
            <person name="Tomaru Y."/>
        </authorList>
    </citation>
    <scope>NUCLEOTIDE SEQUENCE [LARGE SCALE GENOMIC DNA]</scope>
    <source>
        <strain evidence="4 5">NIES-3715</strain>
    </source>
</reference>
<evidence type="ECO:0000313" key="5">
    <source>
        <dbReference type="Proteomes" id="UP001054902"/>
    </source>
</evidence>
<dbReference type="EMBL" id="BLLK01000022">
    <property type="protein sequence ID" value="GFH46676.1"/>
    <property type="molecule type" value="Genomic_DNA"/>
</dbReference>
<keyword evidence="5" id="KW-1185">Reference proteome</keyword>
<feature type="repeat" description="ARM" evidence="2">
    <location>
        <begin position="494"/>
        <end position="538"/>
    </location>
</feature>